<organism evidence="3">
    <name type="scientific">Methanotorris igneus (strain DSM 5666 / JCM 11834 / Kol 5)</name>
    <dbReference type="NCBI Taxonomy" id="880724"/>
    <lineage>
        <taxon>Archaea</taxon>
        <taxon>Methanobacteriati</taxon>
        <taxon>Methanobacteriota</taxon>
        <taxon>Methanomada group</taxon>
        <taxon>Methanococci</taxon>
        <taxon>Methanococcales</taxon>
        <taxon>Methanocaldococcaceae</taxon>
        <taxon>Methanotorris</taxon>
    </lineage>
</organism>
<evidence type="ECO:0000313" key="3">
    <source>
        <dbReference type="Proteomes" id="UP000009227"/>
    </source>
</evidence>
<accession>F6BD51</accession>
<name>F6BD51_METIK</name>
<evidence type="ECO:0000313" key="2">
    <source>
        <dbReference type="EMBL" id="AEF96412.1"/>
    </source>
</evidence>
<dbReference type="RefSeq" id="WP_013799014.1">
    <property type="nucleotide sequence ID" value="NC_015562.1"/>
</dbReference>
<dbReference type="InterPro" id="IPR029017">
    <property type="entry name" value="Enolase-like_N"/>
</dbReference>
<proteinExistence type="predicted"/>
<gene>
    <name evidence="2" type="ordered locus">Metig_0868</name>
</gene>
<dbReference type="HOGENOM" id="CLU_893150_0_0_2"/>
<dbReference type="InterPro" id="IPR020811">
    <property type="entry name" value="Enolase_N"/>
</dbReference>
<feature type="domain" description="Enolase N-terminal" evidence="1">
    <location>
        <begin position="7"/>
        <end position="107"/>
    </location>
</feature>
<dbReference type="STRING" id="880724.Metig_0868"/>
<dbReference type="EMBL" id="CP002737">
    <property type="protein sequence ID" value="AEF96412.1"/>
    <property type="molecule type" value="Genomic_DNA"/>
</dbReference>
<dbReference type="SUPFAM" id="SSF54826">
    <property type="entry name" value="Enolase N-terminal domain-like"/>
    <property type="match status" value="1"/>
</dbReference>
<dbReference type="AlphaFoldDB" id="F6BD51"/>
<evidence type="ECO:0000259" key="1">
    <source>
        <dbReference type="SMART" id="SM01193"/>
    </source>
</evidence>
<dbReference type="OrthoDB" id="59929at2157"/>
<dbReference type="GeneID" id="10643712"/>
<dbReference type="Proteomes" id="UP000009227">
    <property type="component" value="Chromosome"/>
</dbReference>
<sequence length="312" mass="35034">MENTTIIERITAKKVFKGSKIKVMITTVTNTSIGYDIIDTENPDYVISDVENVIAPELVGYPASNQDFIDSLICNVSVDDTRTTMGVSISVARAAANSMDIPLFKHLGGALITELPIVGCSLLSDKEDNKLIAIPMADSIGEIVVIYDKILNKLSEVYEIKNMHGEFVCKDVFNEINTFKSIVENVKEEEDVEILVGGKVTRYDERINELDYLECDELIEFDGFLCVDGVYEESDFSKINPYEMGTITEMYYYINYILEKGVYPAIFGNNSSFSHIGVGFKVPFLRADIGSNVLNELWNIERSLSNPNVRRF</sequence>
<keyword evidence="3" id="KW-1185">Reference proteome</keyword>
<reference evidence="2 3" key="1">
    <citation type="submission" date="2011-05" db="EMBL/GenBank/DDBJ databases">
        <title>Complete sequence of Methanotorris igneus Kol 5.</title>
        <authorList>
            <consortium name="US DOE Joint Genome Institute"/>
            <person name="Lucas S."/>
            <person name="Han J."/>
            <person name="Lapidus A."/>
            <person name="Cheng J.-F."/>
            <person name="Goodwin L."/>
            <person name="Pitluck S."/>
            <person name="Peters L."/>
            <person name="Mikhailova N."/>
            <person name="Chertkov O."/>
            <person name="Han C."/>
            <person name="Tapia R."/>
            <person name="Land M."/>
            <person name="Hauser L."/>
            <person name="Kyrpides N."/>
            <person name="Ivanova N."/>
            <person name="Pagani I."/>
            <person name="Sieprawska-Lupa M."/>
            <person name="Whitman W."/>
            <person name="Woyke T."/>
        </authorList>
    </citation>
    <scope>NUCLEOTIDE SEQUENCE [LARGE SCALE GENOMIC DNA]</scope>
    <source>
        <strain evidence="3">DSM 5666 / JCM 11834 / Kol 5</strain>
    </source>
</reference>
<protein>
    <submittedName>
        <fullName evidence="2">Enolase domain-containing protein</fullName>
    </submittedName>
</protein>
<dbReference type="SMART" id="SM01193">
    <property type="entry name" value="Enolase_N"/>
    <property type="match status" value="1"/>
</dbReference>
<dbReference type="KEGG" id="mig:Metig_0868"/>